<gene>
    <name evidence="2" type="ORF">PR003_g32367</name>
</gene>
<dbReference type="AlphaFoldDB" id="A0A6A4B3A2"/>
<evidence type="ECO:0000256" key="1">
    <source>
        <dbReference type="SAM" id="MobiDB-lite"/>
    </source>
</evidence>
<protein>
    <submittedName>
        <fullName evidence="2">Uncharacterized protein</fullName>
    </submittedName>
</protein>
<keyword evidence="3" id="KW-1185">Reference proteome</keyword>
<organism evidence="2 3">
    <name type="scientific">Phytophthora rubi</name>
    <dbReference type="NCBI Taxonomy" id="129364"/>
    <lineage>
        <taxon>Eukaryota</taxon>
        <taxon>Sar</taxon>
        <taxon>Stramenopiles</taxon>
        <taxon>Oomycota</taxon>
        <taxon>Peronosporomycetes</taxon>
        <taxon>Peronosporales</taxon>
        <taxon>Peronosporaceae</taxon>
        <taxon>Phytophthora</taxon>
    </lineage>
</organism>
<dbReference type="Proteomes" id="UP000434957">
    <property type="component" value="Unassembled WGS sequence"/>
</dbReference>
<proteinExistence type="predicted"/>
<sequence length="289" mass="28846">AGAAQGLGAGGTRGRGGGAARGLGGGGNGDTDTRLGVVAAEVAGVARGRGDGAAGGLGDGLPAVLAALLLMEVAVALPVDLAVAAMVRRTRDAASRLLRSPVLHADVALLLTDLAALATRTPESASRPLRSPEMLTDVAVAQPKDLASATKLQELNEVVAVRLPVDLAVRLLVDLGAVAMATRTPGSTTRPLELAAELLAGLAVAVMATRTPGSASKLLVATELLADLAVGSPEDLVSASKPLGPAVLRTDLAFKLLLTEIDAKLLEGFAPRGGGVACSESRLGEQADY</sequence>
<evidence type="ECO:0000313" key="2">
    <source>
        <dbReference type="EMBL" id="KAE9265724.1"/>
    </source>
</evidence>
<reference evidence="2 3" key="1">
    <citation type="submission" date="2018-08" db="EMBL/GenBank/DDBJ databases">
        <title>Genomic investigation of the strawberry pathogen Phytophthora fragariae indicates pathogenicity is determined by transcriptional variation in three key races.</title>
        <authorList>
            <person name="Adams T.M."/>
            <person name="Armitage A.D."/>
            <person name="Sobczyk M.K."/>
            <person name="Bates H.J."/>
            <person name="Dunwell J.M."/>
            <person name="Nellist C.F."/>
            <person name="Harrison R.J."/>
        </authorList>
    </citation>
    <scope>NUCLEOTIDE SEQUENCE [LARGE SCALE GENOMIC DNA]</scope>
    <source>
        <strain evidence="2 3">SCRP333</strain>
    </source>
</reference>
<evidence type="ECO:0000313" key="3">
    <source>
        <dbReference type="Proteomes" id="UP000434957"/>
    </source>
</evidence>
<comment type="caution">
    <text evidence="2">The sequence shown here is derived from an EMBL/GenBank/DDBJ whole genome shotgun (WGS) entry which is preliminary data.</text>
</comment>
<name>A0A6A4B3A2_9STRA</name>
<dbReference type="EMBL" id="QXFT01007732">
    <property type="protein sequence ID" value="KAE9265724.1"/>
    <property type="molecule type" value="Genomic_DNA"/>
</dbReference>
<accession>A0A6A4B3A2</accession>
<feature type="non-terminal residue" evidence="2">
    <location>
        <position position="1"/>
    </location>
</feature>
<feature type="region of interest" description="Disordered" evidence="1">
    <location>
        <begin position="1"/>
        <end position="27"/>
    </location>
</feature>